<keyword evidence="2" id="KW-1003">Cell membrane</keyword>
<dbReference type="InterPro" id="IPR009057">
    <property type="entry name" value="Homeodomain-like_sf"/>
</dbReference>
<feature type="transmembrane region" description="Helical" evidence="9">
    <location>
        <begin position="296"/>
        <end position="318"/>
    </location>
</feature>
<keyword evidence="7 9" id="KW-0472">Membrane</keyword>
<accession>A0A1C0ZSD0</accession>
<keyword evidence="6" id="KW-0238">DNA-binding</keyword>
<keyword evidence="12" id="KW-1185">Reference proteome</keyword>
<keyword evidence="4 9" id="KW-1133">Transmembrane helix</keyword>
<dbReference type="InterPro" id="IPR018060">
    <property type="entry name" value="HTH_AraC"/>
</dbReference>
<dbReference type="Pfam" id="PF12833">
    <property type="entry name" value="HTH_18"/>
    <property type="match status" value="1"/>
</dbReference>
<dbReference type="SMART" id="SM00342">
    <property type="entry name" value="HTH_ARAC"/>
    <property type="match status" value="1"/>
</dbReference>
<evidence type="ECO:0000256" key="1">
    <source>
        <dbReference type="ARBA" id="ARBA00004651"/>
    </source>
</evidence>
<dbReference type="SUPFAM" id="SSF46689">
    <property type="entry name" value="Homeodomain-like"/>
    <property type="match status" value="2"/>
</dbReference>
<dbReference type="EMBL" id="LYPC01000028">
    <property type="protein sequence ID" value="OCT10985.1"/>
    <property type="molecule type" value="Genomic_DNA"/>
</dbReference>
<evidence type="ECO:0000256" key="5">
    <source>
        <dbReference type="ARBA" id="ARBA00023015"/>
    </source>
</evidence>
<dbReference type="RefSeq" id="WP_065857606.1">
    <property type="nucleotide sequence ID" value="NZ_LYPC01000028.1"/>
</dbReference>
<keyword evidence="5" id="KW-0805">Transcription regulation</keyword>
<keyword evidence="3 9" id="KW-0812">Transmembrane</keyword>
<evidence type="ECO:0000256" key="4">
    <source>
        <dbReference type="ARBA" id="ARBA00022989"/>
    </source>
</evidence>
<evidence type="ECO:0000256" key="2">
    <source>
        <dbReference type="ARBA" id="ARBA00022475"/>
    </source>
</evidence>
<evidence type="ECO:0000313" key="11">
    <source>
        <dbReference type="EMBL" id="OCT10985.1"/>
    </source>
</evidence>
<dbReference type="GO" id="GO:0003700">
    <property type="term" value="F:DNA-binding transcription factor activity"/>
    <property type="evidence" value="ECO:0007669"/>
    <property type="project" value="InterPro"/>
</dbReference>
<dbReference type="GO" id="GO:0043565">
    <property type="term" value="F:sequence-specific DNA binding"/>
    <property type="evidence" value="ECO:0007669"/>
    <property type="project" value="InterPro"/>
</dbReference>
<comment type="caution">
    <text evidence="11">The sequence shown here is derived from an EMBL/GenBank/DDBJ whole genome shotgun (WGS) entry which is preliminary data.</text>
</comment>
<dbReference type="Pfam" id="PF02743">
    <property type="entry name" value="dCache_1"/>
    <property type="match status" value="1"/>
</dbReference>
<dbReference type="PANTHER" id="PTHR43280:SF10">
    <property type="entry name" value="REGULATORY PROTEIN POCR"/>
    <property type="match status" value="1"/>
</dbReference>
<evidence type="ECO:0000259" key="10">
    <source>
        <dbReference type="PROSITE" id="PS01124"/>
    </source>
</evidence>
<feature type="domain" description="HTH araC/xylS-type" evidence="10">
    <location>
        <begin position="667"/>
        <end position="765"/>
    </location>
</feature>
<dbReference type="PROSITE" id="PS01124">
    <property type="entry name" value="HTH_ARAC_FAMILY_2"/>
    <property type="match status" value="1"/>
</dbReference>
<protein>
    <recommendedName>
        <fullName evidence="10">HTH araC/xylS-type domain-containing protein</fullName>
    </recommendedName>
</protein>
<comment type="subcellular location">
    <subcellularLocation>
        <location evidence="1">Cell membrane</location>
        <topology evidence="1">Multi-pass membrane protein</topology>
    </subcellularLocation>
</comment>
<dbReference type="GO" id="GO:0005886">
    <property type="term" value="C:plasma membrane"/>
    <property type="evidence" value="ECO:0007669"/>
    <property type="project" value="UniProtKB-SubCell"/>
</dbReference>
<evidence type="ECO:0000256" key="6">
    <source>
        <dbReference type="ARBA" id="ARBA00023125"/>
    </source>
</evidence>
<evidence type="ECO:0000256" key="7">
    <source>
        <dbReference type="ARBA" id="ARBA00023136"/>
    </source>
</evidence>
<name>A0A1C0ZSD0_9BACL</name>
<proteinExistence type="predicted"/>
<dbReference type="InterPro" id="IPR033479">
    <property type="entry name" value="dCache_1"/>
</dbReference>
<evidence type="ECO:0000256" key="3">
    <source>
        <dbReference type="ARBA" id="ARBA00022692"/>
    </source>
</evidence>
<evidence type="ECO:0000256" key="9">
    <source>
        <dbReference type="SAM" id="Phobius"/>
    </source>
</evidence>
<sequence>MKFSYFKKWIAFILLISVLPVVMIGIFSYYKSSGDIQDKVNEGNRQNLLQTESRVEQILRALEYSVTQYGNSPQVTSALQQSLTIDDFQTINSLSKGLNSLQFYFGIRNVYLINLDKNWVVGSEGFNSFTDQSYHDLFMKYAQSSNGLSWVTASGEGTNTSNSSHTSNTEGLITLVSKLPFNNTSKNPPGMIVIQISNAELNQFLLNNSQLGEVFVLDRNNHVMLGDHTGAGVDKKSVEAMWDQTSSDPAYVEHGELATTIHGERFWVNYQKSPYNGWTYLTIQSIHQITKDSRSIGWFTLATCLFILVVILLVAYFGTRRMYSPIQRLVDFTKNAAGVQARPTGNQDELSFVRDRIAALLDSGNEMENRMLHDLSQLREFFMIKMLRGQMSDKELTDKLTRFDFPSGWKKLAILTLQIDTLEGTRFEERDRDLLLFAISNMVGEIIPSPQRFSPIMLDESQLTLLATDAETNEDCRKFAYATAEQIKESIASLLQVTVSIGISRPFEKLTLANKAYEEGLSALKYRLKLGSGIILDMDSIHPDGGGAEFAYAKSLEQELIIAVKEGHDLLADKRLHEFMQHLRSRNLPFDEYQMIMTQLLSALTRLVYEWNSSLIAVFGSDSSILEAFYKLHTAEDTERWLSQSVIHPLIRFQNNRNESQYNNITEMVIRFIQEEYDTDLSLEACAARINFHPVYVSRVFKKETGVSFSDYLAQHRLTVAKRLLAETDMKVSEIAEKLSYSNSATFIRYFSKVEGMTPGQYRKELQTADHT</sequence>
<gene>
    <name evidence="11" type="ORF">A8709_04590</name>
</gene>
<keyword evidence="8" id="KW-0804">Transcription</keyword>
<dbReference type="OrthoDB" id="1975037at2"/>
<dbReference type="PANTHER" id="PTHR43280">
    <property type="entry name" value="ARAC-FAMILY TRANSCRIPTIONAL REGULATOR"/>
    <property type="match status" value="1"/>
</dbReference>
<evidence type="ECO:0000256" key="8">
    <source>
        <dbReference type="ARBA" id="ARBA00023163"/>
    </source>
</evidence>
<feature type="transmembrane region" description="Helical" evidence="9">
    <location>
        <begin position="9"/>
        <end position="30"/>
    </location>
</feature>
<dbReference type="Gene3D" id="1.10.10.60">
    <property type="entry name" value="Homeodomain-like"/>
    <property type="match status" value="2"/>
</dbReference>
<reference evidence="12" key="1">
    <citation type="submission" date="2016-05" db="EMBL/GenBank/DDBJ databases">
        <title>Paenibacillus oryzae. sp. nov., isolated from the rice root.</title>
        <authorList>
            <person name="Zhang J."/>
            <person name="Zhang X."/>
        </authorList>
    </citation>
    <scope>NUCLEOTIDE SEQUENCE [LARGE SCALE GENOMIC DNA]</scope>
    <source>
        <strain evidence="12">KCTC13222</strain>
    </source>
</reference>
<dbReference type="Proteomes" id="UP000093309">
    <property type="component" value="Unassembled WGS sequence"/>
</dbReference>
<evidence type="ECO:0000313" key="12">
    <source>
        <dbReference type="Proteomes" id="UP000093309"/>
    </source>
</evidence>
<dbReference type="STRING" id="512399.A8709_04590"/>
<organism evidence="11 12">
    <name type="scientific">Paenibacillus pectinilyticus</name>
    <dbReference type="NCBI Taxonomy" id="512399"/>
    <lineage>
        <taxon>Bacteria</taxon>
        <taxon>Bacillati</taxon>
        <taxon>Bacillota</taxon>
        <taxon>Bacilli</taxon>
        <taxon>Bacillales</taxon>
        <taxon>Paenibacillaceae</taxon>
        <taxon>Paenibacillus</taxon>
    </lineage>
</organism>
<dbReference type="AlphaFoldDB" id="A0A1C0ZSD0"/>